<dbReference type="CDD" id="cd04486">
    <property type="entry name" value="YhcR_OBF_like"/>
    <property type="match status" value="1"/>
</dbReference>
<gene>
    <name evidence="6" type="ORF">ACFFH4_11970</name>
</gene>
<dbReference type="EMBL" id="JBHLTR010000017">
    <property type="protein sequence ID" value="MFC0559765.1"/>
    <property type="molecule type" value="Genomic_DNA"/>
</dbReference>
<evidence type="ECO:0000259" key="5">
    <source>
        <dbReference type="Pfam" id="PF19886"/>
    </source>
</evidence>
<evidence type="ECO:0000313" key="7">
    <source>
        <dbReference type="Proteomes" id="UP001589833"/>
    </source>
</evidence>
<dbReference type="Pfam" id="PF02872">
    <property type="entry name" value="5_nucleotid_C"/>
    <property type="match status" value="2"/>
</dbReference>
<sequence>MSLSTHKNNRFISMFLVFTLVLYSMLGSFVPVFAANSKEEDIVELKILHTNDIHARVNDFGKIAAYIQSEREAASHSMFLDAGDIFSGNPVVDLQYGKPIIDLLNDMGLQAMAIGNHDFDYGQVEMVQRMEESEFPWLSANTIVGDTLVDFPQPEPYKIFDVDGIKVGVFSVIQNPPATAPANTVGINFEDPIETAKRYEEELKEEADILIALTHIGYSDDRALAEAVEYFDLIIGGHSHTVLNQPAVVNGTPIVQTGGNALNVGNVTISYNQVAKQVESVTGFLQNVSNLTEVDEGIQAKVDGYNEEMEELLQEVIGYTETGLNRSGNGDTQLGNFWTDAIRYHTNSDIALTNNGGIRANIPAGDITKFDIYTIEPFANEIMKIEMTGAAVKEVIKYSYERRSSIDLQTSGLTYKIITNNAGRYIDSELKVDGKLIEDDQMYIVAVGDYIGTGGSGYDFAGTVLEATSGYMTDAMIAYAKHLTAEGQAVNYQAGQRISFEVSNDAPIVGEPIGSTERGLSSANNRLGDSSLGNLYADSVRTITNANFGMLNSSSVTGSIAPGIITGGQIEFLDQFGNEVVVVKTKAERMKEILLTQAVYHNGNDLQVSGLHYELVKENGKFVDVTITTPEGTPLDQNKEYTVAYNDYMHGAGFYNLGSDLVGDSYGKVWEAIVWYITNHEGPIDYEEGSRITIKDESNGEPYPPVDRDYLTVAEAISLNSGTATVQGYIVGTMTNNNPVYDGNFVATNLIIADSLEERDKAKILPVMLPTGSVRTGLNLVDNPDNYGKLVQVTGSLANYFSQPGLRDTKQFDFIEIEEPVIEPISITEARAAAEGSTVSIEAVATTDSGYWGQKGFYLQDEEAGIYVFQSSQDVDAGDIIRLTGVKGAFASEIQISNVTSIEKVGEGEIPEPLEVTPKQISVENEAKLIFVKEATISNLSSINNFGTFEFDATQGDETVRVRVDNRTGLAYDDFAFNNGDTVSITGISSRYHNTIQLKPRGEADIVGVIDPYEVENTFTDEKGNEVTKLERNQQILIENKVKNNQKETKDMLVAVKIVDKHGRTEEQTLVSQQVKPGSANTIQTIINVPTNHQGQKYTLELSIYEGSDLLELEDNHLIERITLN</sequence>
<accession>A0ABV6NG71</accession>
<proteinExistence type="predicted"/>
<dbReference type="Gene3D" id="3.90.780.10">
    <property type="entry name" value="5'-Nucleotidase, C-terminal domain"/>
    <property type="match status" value="2"/>
</dbReference>
<dbReference type="PANTHER" id="PTHR11575">
    <property type="entry name" value="5'-NUCLEOTIDASE-RELATED"/>
    <property type="match status" value="1"/>
</dbReference>
<feature type="domain" description="Endonuclease YhcR N-terminal" evidence="5">
    <location>
        <begin position="711"/>
        <end position="814"/>
    </location>
</feature>
<dbReference type="InterPro" id="IPR036907">
    <property type="entry name" value="5'-Nucleotdase_C_sf"/>
</dbReference>
<dbReference type="InterPro" id="IPR004843">
    <property type="entry name" value="Calcineurin-like_PHP"/>
</dbReference>
<dbReference type="RefSeq" id="WP_273840897.1">
    <property type="nucleotide sequence ID" value="NZ_JAQQWT010000002.1"/>
</dbReference>
<dbReference type="InterPro" id="IPR006146">
    <property type="entry name" value="5'-Nucleotdase_CS"/>
</dbReference>
<name>A0ABV6NG71_9BACI</name>
<keyword evidence="7" id="KW-1185">Reference proteome</keyword>
<dbReference type="Gene3D" id="3.60.21.10">
    <property type="match status" value="1"/>
</dbReference>
<keyword evidence="2" id="KW-0175">Coiled coil</keyword>
<evidence type="ECO:0000313" key="6">
    <source>
        <dbReference type="EMBL" id="MFC0559765.1"/>
    </source>
</evidence>
<dbReference type="PANTHER" id="PTHR11575:SF24">
    <property type="entry name" value="5'-NUCLEOTIDASE"/>
    <property type="match status" value="1"/>
</dbReference>
<dbReference type="PRINTS" id="PR01607">
    <property type="entry name" value="APYRASEFAMLY"/>
</dbReference>
<evidence type="ECO:0000256" key="1">
    <source>
        <dbReference type="ARBA" id="ARBA00022729"/>
    </source>
</evidence>
<dbReference type="Pfam" id="PF19886">
    <property type="entry name" value="DUF6359"/>
    <property type="match status" value="1"/>
</dbReference>
<reference evidence="6 7" key="1">
    <citation type="submission" date="2024-09" db="EMBL/GenBank/DDBJ databases">
        <authorList>
            <person name="Sun Q."/>
            <person name="Mori K."/>
        </authorList>
    </citation>
    <scope>NUCLEOTIDE SEQUENCE [LARGE SCALE GENOMIC DNA]</scope>
    <source>
        <strain evidence="6 7">NCAIM B.02301</strain>
    </source>
</reference>
<dbReference type="SUPFAM" id="SSF56300">
    <property type="entry name" value="Metallo-dependent phosphatases"/>
    <property type="match status" value="1"/>
</dbReference>
<evidence type="ECO:0000259" key="3">
    <source>
        <dbReference type="Pfam" id="PF00149"/>
    </source>
</evidence>
<evidence type="ECO:0000256" key="2">
    <source>
        <dbReference type="SAM" id="Coils"/>
    </source>
</evidence>
<dbReference type="PROSITE" id="PS00785">
    <property type="entry name" value="5_NUCLEOTIDASE_1"/>
    <property type="match status" value="1"/>
</dbReference>
<dbReference type="InterPro" id="IPR006179">
    <property type="entry name" value="5_nucleotidase/apyrase"/>
</dbReference>
<feature type="coiled-coil region" evidence="2">
    <location>
        <begin position="295"/>
        <end position="322"/>
    </location>
</feature>
<feature type="domain" description="5'-Nucleotidase C-terminal" evidence="4">
    <location>
        <begin position="513"/>
        <end position="652"/>
    </location>
</feature>
<feature type="domain" description="5'-Nucleotidase C-terminal" evidence="4">
    <location>
        <begin position="316"/>
        <end position="460"/>
    </location>
</feature>
<comment type="caution">
    <text evidence="6">The sequence shown here is derived from an EMBL/GenBank/DDBJ whole genome shotgun (WGS) entry which is preliminary data.</text>
</comment>
<keyword evidence="1" id="KW-0732">Signal</keyword>
<dbReference type="SUPFAM" id="SSF55816">
    <property type="entry name" value="5'-nucleotidase (syn. UDP-sugar hydrolase), C-terminal domain"/>
    <property type="match status" value="2"/>
</dbReference>
<organism evidence="6 7">
    <name type="scientific">Halalkalibacter alkalisediminis</name>
    <dbReference type="NCBI Taxonomy" id="935616"/>
    <lineage>
        <taxon>Bacteria</taxon>
        <taxon>Bacillati</taxon>
        <taxon>Bacillota</taxon>
        <taxon>Bacilli</taxon>
        <taxon>Bacillales</taxon>
        <taxon>Bacillaceae</taxon>
        <taxon>Halalkalibacter</taxon>
    </lineage>
</organism>
<feature type="domain" description="Calcineurin-like phosphoesterase" evidence="3">
    <location>
        <begin position="45"/>
        <end position="241"/>
    </location>
</feature>
<dbReference type="Proteomes" id="UP001589833">
    <property type="component" value="Unassembled WGS sequence"/>
</dbReference>
<evidence type="ECO:0000259" key="4">
    <source>
        <dbReference type="Pfam" id="PF02872"/>
    </source>
</evidence>
<dbReference type="InterPro" id="IPR045939">
    <property type="entry name" value="YhcR_N"/>
</dbReference>
<dbReference type="Pfam" id="PF00149">
    <property type="entry name" value="Metallophos"/>
    <property type="match status" value="1"/>
</dbReference>
<dbReference type="CDD" id="cd00845">
    <property type="entry name" value="MPP_UshA_N_like"/>
    <property type="match status" value="1"/>
</dbReference>
<protein>
    <submittedName>
        <fullName evidence="6">5'-nucleotidase C-terminal domain-containing protein</fullName>
    </submittedName>
</protein>
<dbReference type="InterPro" id="IPR029052">
    <property type="entry name" value="Metallo-depent_PP-like"/>
</dbReference>
<dbReference type="InterPro" id="IPR008334">
    <property type="entry name" value="5'-Nucleotdase_C"/>
</dbReference>